<accession>A0A182YT79</accession>
<feature type="compositionally biased region" description="Low complexity" evidence="1">
    <location>
        <begin position="15"/>
        <end position="34"/>
    </location>
</feature>
<name>A0A182YT79_ANOST</name>
<proteinExistence type="predicted"/>
<reference evidence="3" key="1">
    <citation type="journal article" date="2014" name="Genome Biol.">
        <title>Genome analysis of a major urban malaria vector mosquito, Anopheles stephensi.</title>
        <authorList>
            <person name="Jiang X."/>
            <person name="Peery A."/>
            <person name="Hall A.B."/>
            <person name="Sharma A."/>
            <person name="Chen X.G."/>
            <person name="Waterhouse R.M."/>
            <person name="Komissarov A."/>
            <person name="Riehle M.M."/>
            <person name="Shouche Y."/>
            <person name="Sharakhova M.V."/>
            <person name="Lawson D."/>
            <person name="Pakpour N."/>
            <person name="Arensburger P."/>
            <person name="Davidson V.L."/>
            <person name="Eiglmeier K."/>
            <person name="Emrich S."/>
            <person name="George P."/>
            <person name="Kennedy R.C."/>
            <person name="Mane S.P."/>
            <person name="Maslen G."/>
            <person name="Oringanje C."/>
            <person name="Qi Y."/>
            <person name="Settlage R."/>
            <person name="Tojo M."/>
            <person name="Tubio J.M."/>
            <person name="Unger M.F."/>
            <person name="Wang B."/>
            <person name="Vernick K.D."/>
            <person name="Ribeiro J.M."/>
            <person name="James A.A."/>
            <person name="Michel K."/>
            <person name="Riehle M.A."/>
            <person name="Luckhart S."/>
            <person name="Sharakhov I.V."/>
            <person name="Tu Z."/>
        </authorList>
    </citation>
    <scope>NUCLEOTIDE SEQUENCE [LARGE SCALE GENOMIC DNA]</scope>
    <source>
        <strain evidence="3">Indian</strain>
    </source>
</reference>
<dbReference type="Proteomes" id="UP000076408">
    <property type="component" value="Unassembled WGS sequence"/>
</dbReference>
<evidence type="ECO:0000313" key="3">
    <source>
        <dbReference type="Proteomes" id="UP000076408"/>
    </source>
</evidence>
<dbReference type="AlphaFoldDB" id="A0A182YT79"/>
<evidence type="ECO:0000313" key="2">
    <source>
        <dbReference type="EnsemblMetazoa" id="ASTEI11665-PA"/>
    </source>
</evidence>
<dbReference type="EnsemblMetazoa" id="ASTEI11665-RA">
    <property type="protein sequence ID" value="ASTEI11665-PA"/>
    <property type="gene ID" value="ASTEI11665"/>
</dbReference>
<feature type="region of interest" description="Disordered" evidence="1">
    <location>
        <begin position="15"/>
        <end position="35"/>
    </location>
</feature>
<protein>
    <submittedName>
        <fullName evidence="2">Uncharacterized protein</fullName>
    </submittedName>
</protein>
<sequence length="64" mass="7452">MSRLPLLPMLPRLPTLTIKETTSRPSRLSRPSTLRSRRKLAMWPPTVVLSMRLLWPVMPSTRSR</sequence>
<reference evidence="2" key="2">
    <citation type="submission" date="2020-05" db="UniProtKB">
        <authorList>
            <consortium name="EnsemblMetazoa"/>
        </authorList>
    </citation>
    <scope>IDENTIFICATION</scope>
    <source>
        <strain evidence="2">Indian</strain>
    </source>
</reference>
<keyword evidence="3" id="KW-1185">Reference proteome</keyword>
<evidence type="ECO:0000256" key="1">
    <source>
        <dbReference type="SAM" id="MobiDB-lite"/>
    </source>
</evidence>
<organism evidence="2 3">
    <name type="scientific">Anopheles stephensi</name>
    <name type="common">Indo-Pakistan malaria mosquito</name>
    <dbReference type="NCBI Taxonomy" id="30069"/>
    <lineage>
        <taxon>Eukaryota</taxon>
        <taxon>Metazoa</taxon>
        <taxon>Ecdysozoa</taxon>
        <taxon>Arthropoda</taxon>
        <taxon>Hexapoda</taxon>
        <taxon>Insecta</taxon>
        <taxon>Pterygota</taxon>
        <taxon>Neoptera</taxon>
        <taxon>Endopterygota</taxon>
        <taxon>Diptera</taxon>
        <taxon>Nematocera</taxon>
        <taxon>Culicoidea</taxon>
        <taxon>Culicidae</taxon>
        <taxon>Anophelinae</taxon>
        <taxon>Anopheles</taxon>
    </lineage>
</organism>
<dbReference type="VEuPathDB" id="VectorBase:ASTEI11665"/>